<dbReference type="CDD" id="cd17546">
    <property type="entry name" value="REC_hyHK_CKI1_RcsC-like"/>
    <property type="match status" value="1"/>
</dbReference>
<dbReference type="CDD" id="cd00082">
    <property type="entry name" value="HisKA"/>
    <property type="match status" value="1"/>
</dbReference>
<dbReference type="PANTHER" id="PTHR45339">
    <property type="entry name" value="HYBRID SIGNAL TRANSDUCTION HISTIDINE KINASE J"/>
    <property type="match status" value="1"/>
</dbReference>
<dbReference type="GO" id="GO:0000155">
    <property type="term" value="F:phosphorelay sensor kinase activity"/>
    <property type="evidence" value="ECO:0007669"/>
    <property type="project" value="InterPro"/>
</dbReference>
<dbReference type="EMBL" id="QFYS01000009">
    <property type="protein sequence ID" value="RAK63145.1"/>
    <property type="molecule type" value="Genomic_DNA"/>
</dbReference>
<dbReference type="SUPFAM" id="SSF47384">
    <property type="entry name" value="Homodimeric domain of signal transducing histidine kinase"/>
    <property type="match status" value="1"/>
</dbReference>
<dbReference type="RefSeq" id="WP_111277593.1">
    <property type="nucleotide sequence ID" value="NZ_QFYS01000009.1"/>
</dbReference>
<keyword evidence="12" id="KW-0472">Membrane</keyword>
<feature type="domain" description="Histidine kinase" evidence="13">
    <location>
        <begin position="205"/>
        <end position="421"/>
    </location>
</feature>
<evidence type="ECO:0000256" key="10">
    <source>
        <dbReference type="ARBA" id="ARBA00068150"/>
    </source>
</evidence>
<accession>A0A328B8Z4</accession>
<comment type="catalytic activity">
    <reaction evidence="1">
        <text>ATP + protein L-histidine = ADP + protein N-phospho-L-histidine.</text>
        <dbReference type="EC" id="2.7.13.3"/>
    </reaction>
</comment>
<dbReference type="PANTHER" id="PTHR45339:SF1">
    <property type="entry name" value="HYBRID SIGNAL TRANSDUCTION HISTIDINE KINASE J"/>
    <property type="match status" value="1"/>
</dbReference>
<evidence type="ECO:0000256" key="5">
    <source>
        <dbReference type="ARBA" id="ARBA00022741"/>
    </source>
</evidence>
<dbReference type="PROSITE" id="PS50110">
    <property type="entry name" value="RESPONSE_REGULATORY"/>
    <property type="match status" value="1"/>
</dbReference>
<evidence type="ECO:0000256" key="1">
    <source>
        <dbReference type="ARBA" id="ARBA00000085"/>
    </source>
</evidence>
<keyword evidence="3 11" id="KW-0597">Phosphoprotein</keyword>
<organism evidence="15 16">
    <name type="scientific">Phenylobacterium kunshanense</name>
    <dbReference type="NCBI Taxonomy" id="1445034"/>
    <lineage>
        <taxon>Bacteria</taxon>
        <taxon>Pseudomonadati</taxon>
        <taxon>Pseudomonadota</taxon>
        <taxon>Alphaproteobacteria</taxon>
        <taxon>Caulobacterales</taxon>
        <taxon>Caulobacteraceae</taxon>
        <taxon>Phenylobacterium</taxon>
    </lineage>
</organism>
<evidence type="ECO:0000256" key="11">
    <source>
        <dbReference type="PROSITE-ProRule" id="PRU00169"/>
    </source>
</evidence>
<reference evidence="15 16" key="1">
    <citation type="submission" date="2018-05" db="EMBL/GenBank/DDBJ databases">
        <authorList>
            <person name="Lanie J.A."/>
            <person name="Ng W.-L."/>
            <person name="Kazmierczak K.M."/>
            <person name="Andrzejewski T.M."/>
            <person name="Davidsen T.M."/>
            <person name="Wayne K.J."/>
            <person name="Tettelin H."/>
            <person name="Glass J.I."/>
            <person name="Rusch D."/>
            <person name="Podicherti R."/>
            <person name="Tsui H.-C.T."/>
            <person name="Winkler M.E."/>
        </authorList>
    </citation>
    <scope>NUCLEOTIDE SEQUENCE [LARGE SCALE GENOMIC DNA]</scope>
    <source>
        <strain evidence="15 16">BUT-10</strain>
    </source>
</reference>
<evidence type="ECO:0000256" key="2">
    <source>
        <dbReference type="ARBA" id="ARBA00012438"/>
    </source>
</evidence>
<dbReference type="Gene3D" id="1.10.287.130">
    <property type="match status" value="1"/>
</dbReference>
<dbReference type="Pfam" id="PF02518">
    <property type="entry name" value="HATPase_c"/>
    <property type="match status" value="1"/>
</dbReference>
<dbReference type="InterPro" id="IPR011006">
    <property type="entry name" value="CheY-like_superfamily"/>
</dbReference>
<feature type="modified residue" description="4-aspartylphosphate" evidence="11">
    <location>
        <position position="490"/>
    </location>
</feature>
<name>A0A328B8Z4_9CAUL</name>
<dbReference type="PROSITE" id="PS50109">
    <property type="entry name" value="HIS_KIN"/>
    <property type="match status" value="1"/>
</dbReference>
<dbReference type="InterPro" id="IPR005467">
    <property type="entry name" value="His_kinase_dom"/>
</dbReference>
<dbReference type="SMART" id="SM00448">
    <property type="entry name" value="REC"/>
    <property type="match status" value="1"/>
</dbReference>
<dbReference type="CDD" id="cd19410">
    <property type="entry name" value="HK9-like_sensor"/>
    <property type="match status" value="1"/>
</dbReference>
<evidence type="ECO:0000256" key="3">
    <source>
        <dbReference type="ARBA" id="ARBA00022553"/>
    </source>
</evidence>
<comment type="subunit">
    <text evidence="9">At low DSF concentrations, interacts with RpfF.</text>
</comment>
<dbReference type="Gene3D" id="3.30.565.10">
    <property type="entry name" value="Histidine kinase-like ATPase, C-terminal domain"/>
    <property type="match status" value="1"/>
</dbReference>
<keyword evidence="5" id="KW-0547">Nucleotide-binding</keyword>
<dbReference type="EC" id="2.7.13.3" evidence="2"/>
<evidence type="ECO:0000259" key="13">
    <source>
        <dbReference type="PROSITE" id="PS50109"/>
    </source>
</evidence>
<keyword evidence="6 15" id="KW-0418">Kinase</keyword>
<dbReference type="InterPro" id="IPR003661">
    <property type="entry name" value="HisK_dim/P_dom"/>
</dbReference>
<dbReference type="AlphaFoldDB" id="A0A328B8Z4"/>
<dbReference type="SMART" id="SM00388">
    <property type="entry name" value="HisKA"/>
    <property type="match status" value="1"/>
</dbReference>
<dbReference type="SUPFAM" id="SSF55874">
    <property type="entry name" value="ATPase domain of HSP90 chaperone/DNA topoisomerase II/histidine kinase"/>
    <property type="match status" value="1"/>
</dbReference>
<evidence type="ECO:0000256" key="8">
    <source>
        <dbReference type="ARBA" id="ARBA00023012"/>
    </source>
</evidence>
<evidence type="ECO:0000256" key="6">
    <source>
        <dbReference type="ARBA" id="ARBA00022777"/>
    </source>
</evidence>
<keyword evidence="8" id="KW-0902">Two-component regulatory system</keyword>
<dbReference type="InterPro" id="IPR001789">
    <property type="entry name" value="Sig_transdc_resp-reg_receiver"/>
</dbReference>
<feature type="domain" description="Response regulatory" evidence="14">
    <location>
        <begin position="441"/>
        <end position="558"/>
    </location>
</feature>
<keyword evidence="12" id="KW-1133">Transmembrane helix</keyword>
<sequence>MDEQTRADVRLSYQLRSDLQVVFSSMQDVETGARGYVITGRDDFLAPYHLGRAALPSELASLQLIARRDGEEGRLAGLEALIRQKLQISADMVATRQANRGDEATLLVKTGRGKAVMDRIRGQVSDWQAHEARQLEARLASADAAQVRMTNALWALTGGVIVLLVSAAAGAVLALRASARAANELAHSRDVAESANRAKSDFLAMMSHELRTPLNGVLGMAHALEASQLDARQRRHLSVISSSGRSLLLILNDLLDLSKIEAGRLEVETIPFALRELLDSVADLWRGPASEKGLRLSVAVPDQVPAWAAGDPTRLRQVLTNLLSNAVKFTTRGGVTLQVEYLDDRLRFAVTDTGAGITPEVQSRLFTDFVQAEAGTARRFGGTGLGLSISRRLCRLMGGDLAVTSRPGEGATFYGWVALEAAPAPEPRADEEEMTELPALRALAVDDNANNRAVVEALLEALGISVALACDGAEALEALRAEPFDLVLMDVNMPVMDGPTALAAIRRGEAGASDMPVIALTADAMSGDRERFLALGFDDHLAKPLRPQALAAALVAATAKVVLAA</sequence>
<protein>
    <recommendedName>
        <fullName evidence="10">Sensory/regulatory protein RpfC</fullName>
        <ecNumber evidence="2">2.7.13.3</ecNumber>
    </recommendedName>
</protein>
<evidence type="ECO:0000259" key="14">
    <source>
        <dbReference type="PROSITE" id="PS50110"/>
    </source>
</evidence>
<comment type="caution">
    <text evidence="15">The sequence shown here is derived from an EMBL/GenBank/DDBJ whole genome shotgun (WGS) entry which is preliminary data.</text>
</comment>
<dbReference type="InterPro" id="IPR036890">
    <property type="entry name" value="HATPase_C_sf"/>
</dbReference>
<dbReference type="FunFam" id="3.30.565.10:FF:000010">
    <property type="entry name" value="Sensor histidine kinase RcsC"/>
    <property type="match status" value="1"/>
</dbReference>
<evidence type="ECO:0000256" key="9">
    <source>
        <dbReference type="ARBA" id="ARBA00064003"/>
    </source>
</evidence>
<dbReference type="GO" id="GO:0005524">
    <property type="term" value="F:ATP binding"/>
    <property type="evidence" value="ECO:0007669"/>
    <property type="project" value="UniProtKB-KW"/>
</dbReference>
<keyword evidence="4" id="KW-0808">Transferase</keyword>
<dbReference type="InterPro" id="IPR036097">
    <property type="entry name" value="HisK_dim/P_sf"/>
</dbReference>
<dbReference type="SMART" id="SM00387">
    <property type="entry name" value="HATPase_c"/>
    <property type="match status" value="1"/>
</dbReference>
<dbReference type="Proteomes" id="UP000249524">
    <property type="component" value="Unassembled WGS sequence"/>
</dbReference>
<dbReference type="Pfam" id="PF00072">
    <property type="entry name" value="Response_reg"/>
    <property type="match status" value="1"/>
</dbReference>
<dbReference type="Pfam" id="PF05227">
    <property type="entry name" value="CHASE3"/>
    <property type="match status" value="1"/>
</dbReference>
<dbReference type="InterPro" id="IPR007891">
    <property type="entry name" value="CHASE3"/>
</dbReference>
<dbReference type="OrthoDB" id="9810730at2"/>
<dbReference type="CDD" id="cd16922">
    <property type="entry name" value="HATPase_EvgS-ArcB-TorS-like"/>
    <property type="match status" value="1"/>
</dbReference>
<evidence type="ECO:0000256" key="12">
    <source>
        <dbReference type="SAM" id="Phobius"/>
    </source>
</evidence>
<evidence type="ECO:0000313" key="15">
    <source>
        <dbReference type="EMBL" id="RAK63145.1"/>
    </source>
</evidence>
<keyword evidence="7" id="KW-0067">ATP-binding</keyword>
<evidence type="ECO:0000256" key="7">
    <source>
        <dbReference type="ARBA" id="ARBA00022840"/>
    </source>
</evidence>
<dbReference type="InterPro" id="IPR004358">
    <property type="entry name" value="Sig_transdc_His_kin-like_C"/>
</dbReference>
<dbReference type="SUPFAM" id="SSF52172">
    <property type="entry name" value="CheY-like"/>
    <property type="match status" value="1"/>
</dbReference>
<dbReference type="FunFam" id="1.10.287.130:FF:000002">
    <property type="entry name" value="Two-component osmosensing histidine kinase"/>
    <property type="match status" value="1"/>
</dbReference>
<keyword evidence="12" id="KW-0812">Transmembrane</keyword>
<evidence type="ECO:0000313" key="16">
    <source>
        <dbReference type="Proteomes" id="UP000249524"/>
    </source>
</evidence>
<keyword evidence="16" id="KW-1185">Reference proteome</keyword>
<dbReference type="Gene3D" id="3.40.50.2300">
    <property type="match status" value="1"/>
</dbReference>
<dbReference type="Pfam" id="PF00512">
    <property type="entry name" value="HisKA"/>
    <property type="match status" value="1"/>
</dbReference>
<gene>
    <name evidence="15" type="ORF">DJ019_17920</name>
</gene>
<dbReference type="InterPro" id="IPR003594">
    <property type="entry name" value="HATPase_dom"/>
</dbReference>
<dbReference type="PRINTS" id="PR00344">
    <property type="entry name" value="BCTRLSENSOR"/>
</dbReference>
<proteinExistence type="predicted"/>
<evidence type="ECO:0000256" key="4">
    <source>
        <dbReference type="ARBA" id="ARBA00022679"/>
    </source>
</evidence>
<feature type="transmembrane region" description="Helical" evidence="12">
    <location>
        <begin position="152"/>
        <end position="175"/>
    </location>
</feature>